<dbReference type="InterPro" id="IPR017907">
    <property type="entry name" value="Znf_RING_CS"/>
</dbReference>
<dbReference type="InterPro" id="IPR027417">
    <property type="entry name" value="P-loop_NTPase"/>
</dbReference>
<keyword evidence="2 7" id="KW-0863">Zinc-finger</keyword>
<keyword evidence="4" id="KW-0862">Zinc</keyword>
<name>A0A1Y2M5W8_EPING</name>
<dbReference type="CDD" id="cd19757">
    <property type="entry name" value="Bbox1"/>
    <property type="match status" value="1"/>
</dbReference>
<dbReference type="GO" id="GO:0016020">
    <property type="term" value="C:membrane"/>
    <property type="evidence" value="ECO:0007669"/>
    <property type="project" value="TreeGrafter"/>
</dbReference>
<feature type="active site" description="Nucleophile" evidence="8">
    <location>
        <position position="791"/>
    </location>
</feature>
<evidence type="ECO:0000259" key="10">
    <source>
        <dbReference type="PROSITE" id="PS51635"/>
    </source>
</evidence>
<keyword evidence="5 8" id="KW-0442">Lipid degradation</keyword>
<dbReference type="OMA" id="DGLPHEK"/>
<organism evidence="11 12">
    <name type="scientific">Epicoccum nigrum</name>
    <name type="common">Soil fungus</name>
    <name type="synonym">Epicoccum purpurascens</name>
    <dbReference type="NCBI Taxonomy" id="105696"/>
    <lineage>
        <taxon>Eukaryota</taxon>
        <taxon>Fungi</taxon>
        <taxon>Dikarya</taxon>
        <taxon>Ascomycota</taxon>
        <taxon>Pezizomycotina</taxon>
        <taxon>Dothideomycetes</taxon>
        <taxon>Pleosporomycetidae</taxon>
        <taxon>Pleosporales</taxon>
        <taxon>Pleosporineae</taxon>
        <taxon>Didymellaceae</taxon>
        <taxon>Epicoccum</taxon>
    </lineage>
</organism>
<evidence type="ECO:0000256" key="6">
    <source>
        <dbReference type="ARBA" id="ARBA00023098"/>
    </source>
</evidence>
<feature type="short sequence motif" description="GXGXXG" evidence="8">
    <location>
        <begin position="755"/>
        <end position="760"/>
    </location>
</feature>
<dbReference type="GO" id="GO:0019369">
    <property type="term" value="P:arachidonate metabolic process"/>
    <property type="evidence" value="ECO:0007669"/>
    <property type="project" value="TreeGrafter"/>
</dbReference>
<evidence type="ECO:0000256" key="2">
    <source>
        <dbReference type="ARBA" id="ARBA00022771"/>
    </source>
</evidence>
<evidence type="ECO:0000256" key="7">
    <source>
        <dbReference type="PROSITE-ProRule" id="PRU00024"/>
    </source>
</evidence>
<keyword evidence="1" id="KW-0479">Metal-binding</keyword>
<feature type="short sequence motif" description="GXSXG" evidence="8">
    <location>
        <begin position="789"/>
        <end position="793"/>
    </location>
</feature>
<sequence length="1238" mass="140274">MASSRNHNSSLSPAQACGECEQVEGSWYCIGCDQLYCESCWYQRGPHRNNHPKHPKLGSASHLHFERILRPKWDKDKRQKKHNRDERTLWFAVSSPRSKTDSFEFDVTQRYNHLVSDHRKECNIHACFPRLVSFVGNTGAGKSTIIQMMLEKPWMTTGFDKNPNMEVPVVGEASSTIPTSGDVHLYAGLATELELKDRPIFFADCEGFNGGAQAPPGSDECKRSQGGQSSVRSFKEHLHFSDLWRKSRPLNYPYGKEGEPIPTRNDAIRKLFPRLLYNFSDVVVFVVREHKALSQRICEILEWAGASDSSAVNRATRPRLILALNSAEGIRDWDRLSSRQLFFREHKNDITDPNIERIIDRHQGNGFEIRTLEDLFLAYYASIDIIYVPHADNRGTLIAQLKELDAVIQERTRESQKVKEEAGMLLQSQDQQQFFQLAYDHFLDNLSTNKPFNFLAALLKTRPIPHGVSDNIARTLDAIYESGKEKGLTVTADKLLNLAAPVICSMVALSLTRHPVGFPGKLSDFFDGGTQVGGEAANTYVQQVRAAIERFNDGRECEYTTYSSRRQSRCLTKRQAHGEHVHGSLRGPIGKGPFESHFVKELESTWRKAFSASIKDVETSLAAAAQTKIPTTPQSRSVSHTLRGKEESAFTVHHDRLRKLFQTLPGLEEKARNQLFVCYCCLHETPFTVLECGHTICESCAKALARLQNCRSGNDKRTILLTSCPLHGVAKMFRQPRSIYLKPMYSGVKILTLDGGGVRGVIELEMLKAVETALGGQIPVHRFFDLIGGTSTGGLITLGLGTKDWSLARCEKLFPILCEATFVTHKSARFASKWSPFKTLGLLVGNAYVDVNHGYRYKHARFERQLKELLGDGRLLDFQNTNELSIRPRVFVTTTTIDEEARAGIFTNYIRTPDDDSRADTIRPLYDYETFHDQDLQFKSWEVARATSAAPLYFKSFEKRFTEYYDGGLLHNNPASVARFEMSKVWTNLGTTSPDVLLSVGSGHQERCGMTMKEPTSLIDMILGQVGGLKTLQNLKEILLNNLDSEKAWHNETSRYPDDSDRYFRMSPGHKGKLPELDDLEALDNGSLKSLAANWLANHRVQVENVAQRLLATSLYFECDKEIEDDVHSRTFSGHIGCRFLDNSDDLVHFIQAMRKRVRWMRFRLEETNQYIGDMVDEPSFERMEQGKFFRVDVSFTIPKHQGTFTIILEPDTTTRLSRSPISGCPWRFRDPTGISTP</sequence>
<dbReference type="SUPFAM" id="SSF52151">
    <property type="entry name" value="FabD/lysophospholipase-like"/>
    <property type="match status" value="1"/>
</dbReference>
<evidence type="ECO:0000313" key="11">
    <source>
        <dbReference type="EMBL" id="OSS51505.1"/>
    </source>
</evidence>
<keyword evidence="3 8" id="KW-0378">Hydrolase</keyword>
<dbReference type="Gene3D" id="3.40.1090.10">
    <property type="entry name" value="Cytosolic phospholipase A2 catalytic domain"/>
    <property type="match status" value="1"/>
</dbReference>
<dbReference type="AlphaFoldDB" id="A0A1Y2M5W8"/>
<dbReference type="Pfam" id="PF01734">
    <property type="entry name" value="Patatin"/>
    <property type="match status" value="1"/>
</dbReference>
<accession>A0A1Y2M5W8</accession>
<dbReference type="PROSITE" id="PS50119">
    <property type="entry name" value="ZF_BBOX"/>
    <property type="match status" value="1"/>
</dbReference>
<evidence type="ECO:0000259" key="9">
    <source>
        <dbReference type="PROSITE" id="PS50119"/>
    </source>
</evidence>
<dbReference type="PROSITE" id="PS51635">
    <property type="entry name" value="PNPLA"/>
    <property type="match status" value="1"/>
</dbReference>
<dbReference type="PANTHER" id="PTHR24185:SF1">
    <property type="entry name" value="CALCIUM-INDEPENDENT PHOSPHOLIPASE A2-GAMMA"/>
    <property type="match status" value="1"/>
</dbReference>
<dbReference type="Gene3D" id="3.40.50.300">
    <property type="entry name" value="P-loop containing nucleotide triphosphate hydrolases"/>
    <property type="match status" value="1"/>
</dbReference>
<feature type="active site" description="Proton acceptor" evidence="8">
    <location>
        <position position="966"/>
    </location>
</feature>
<proteinExistence type="predicted"/>
<dbReference type="GO" id="GO:0008270">
    <property type="term" value="F:zinc ion binding"/>
    <property type="evidence" value="ECO:0007669"/>
    <property type="project" value="UniProtKB-KW"/>
</dbReference>
<dbReference type="Proteomes" id="UP000193240">
    <property type="component" value="Unassembled WGS sequence"/>
</dbReference>
<keyword evidence="6 8" id="KW-0443">Lipid metabolism</keyword>
<dbReference type="SUPFAM" id="SSF52540">
    <property type="entry name" value="P-loop containing nucleoside triphosphate hydrolases"/>
    <property type="match status" value="1"/>
</dbReference>
<dbReference type="InParanoid" id="A0A1Y2M5W8"/>
<dbReference type="STRING" id="105696.A0A1Y2M5W8"/>
<feature type="domain" description="B box-type" evidence="9">
    <location>
        <begin position="12"/>
        <end position="56"/>
    </location>
</feature>
<feature type="domain" description="PNPLA" evidence="10">
    <location>
        <begin position="751"/>
        <end position="979"/>
    </location>
</feature>
<evidence type="ECO:0000256" key="5">
    <source>
        <dbReference type="ARBA" id="ARBA00022963"/>
    </source>
</evidence>
<keyword evidence="12" id="KW-1185">Reference proteome</keyword>
<dbReference type="GO" id="GO:0047499">
    <property type="term" value="F:calcium-independent phospholipase A2 activity"/>
    <property type="evidence" value="ECO:0007669"/>
    <property type="project" value="TreeGrafter"/>
</dbReference>
<dbReference type="EMBL" id="KZ107840">
    <property type="protein sequence ID" value="OSS51505.1"/>
    <property type="molecule type" value="Genomic_DNA"/>
</dbReference>
<evidence type="ECO:0000256" key="4">
    <source>
        <dbReference type="ARBA" id="ARBA00022833"/>
    </source>
</evidence>
<dbReference type="InterPro" id="IPR000315">
    <property type="entry name" value="Znf_B-box"/>
</dbReference>
<evidence type="ECO:0008006" key="13">
    <source>
        <dbReference type="Google" id="ProtNLM"/>
    </source>
</evidence>
<dbReference type="PROSITE" id="PS00518">
    <property type="entry name" value="ZF_RING_1"/>
    <property type="match status" value="1"/>
</dbReference>
<dbReference type="CDD" id="cd07199">
    <property type="entry name" value="Pat17_PNPLA8_PNPLA9_like"/>
    <property type="match status" value="1"/>
</dbReference>
<reference evidence="11 12" key="1">
    <citation type="journal article" date="2017" name="Genome Announc.">
        <title>Genome sequence of the saprophytic ascomycete Epicoccum nigrum ICMP 19927 strain isolated from New Zealand.</title>
        <authorList>
            <person name="Fokin M."/>
            <person name="Fleetwood D."/>
            <person name="Weir B.S."/>
            <person name="Villas-Boas S.G."/>
        </authorList>
    </citation>
    <scope>NUCLEOTIDE SEQUENCE [LARGE SCALE GENOMIC DNA]</scope>
    <source>
        <strain evidence="11 12">ICMP 19927</strain>
    </source>
</reference>
<evidence type="ECO:0000313" key="12">
    <source>
        <dbReference type="Proteomes" id="UP000193240"/>
    </source>
</evidence>
<dbReference type="PANTHER" id="PTHR24185">
    <property type="entry name" value="CALCIUM-INDEPENDENT PHOSPHOLIPASE A2-GAMMA"/>
    <property type="match status" value="1"/>
</dbReference>
<dbReference type="InterPro" id="IPR002641">
    <property type="entry name" value="PNPLA_dom"/>
</dbReference>
<evidence type="ECO:0000256" key="1">
    <source>
        <dbReference type="ARBA" id="ARBA00022723"/>
    </source>
</evidence>
<evidence type="ECO:0000256" key="8">
    <source>
        <dbReference type="PROSITE-ProRule" id="PRU01161"/>
    </source>
</evidence>
<dbReference type="GO" id="GO:0016042">
    <property type="term" value="P:lipid catabolic process"/>
    <property type="evidence" value="ECO:0007669"/>
    <property type="project" value="UniProtKB-UniRule"/>
</dbReference>
<gene>
    <name evidence="11" type="ORF">B5807_03496</name>
</gene>
<dbReference type="GO" id="GO:0046486">
    <property type="term" value="P:glycerolipid metabolic process"/>
    <property type="evidence" value="ECO:0007669"/>
    <property type="project" value="UniProtKB-ARBA"/>
</dbReference>
<protein>
    <recommendedName>
        <fullName evidence="13">PNPLA domain-containing protein</fullName>
    </recommendedName>
</protein>
<dbReference type="InterPro" id="IPR016035">
    <property type="entry name" value="Acyl_Trfase/lysoPLipase"/>
</dbReference>
<evidence type="ECO:0000256" key="3">
    <source>
        <dbReference type="ARBA" id="ARBA00022801"/>
    </source>
</evidence>
<feature type="short sequence motif" description="DGA/G" evidence="8">
    <location>
        <begin position="966"/>
        <end position="968"/>
    </location>
</feature>